<dbReference type="SUPFAM" id="SSF52540">
    <property type="entry name" value="P-loop containing nucleoside triphosphate hydrolases"/>
    <property type="match status" value="2"/>
</dbReference>
<dbReference type="GO" id="GO:0043138">
    <property type="term" value="F:3'-5' DNA helicase activity"/>
    <property type="evidence" value="ECO:0007669"/>
    <property type="project" value="UniProtKB-EC"/>
</dbReference>
<dbReference type="Pfam" id="PF23445">
    <property type="entry name" value="WHD_SNRNP200"/>
    <property type="match status" value="1"/>
</dbReference>
<dbReference type="InterPro" id="IPR052247">
    <property type="entry name" value="Meiotic_Crossover_Helicase"/>
</dbReference>
<dbReference type="EMBL" id="MCFL01000004">
    <property type="protein sequence ID" value="ORZ39973.1"/>
    <property type="molecule type" value="Genomic_DNA"/>
</dbReference>
<feature type="region of interest" description="Disordered" evidence="11">
    <location>
        <begin position="367"/>
        <end position="415"/>
    </location>
</feature>
<evidence type="ECO:0000256" key="11">
    <source>
        <dbReference type="SAM" id="MobiDB-lite"/>
    </source>
</evidence>
<sequence>MYSRMGRQLVETSVRVRHASETVTVRHCHGFPDRLTSSRSFHFASHRAGPVQHQPPESDRTVASSPHGPPPAASHVFRILEPSLGLPFIVLGWRQPNPRAGHYGHSLHRPRVNGIDHVQDVSPPPPPPSSSSMAALLSASGTRHRGGIGIESAATRVDRLVVHPTAPPLPYSHNGTATGHTSSSTHRITSRFWTNPTSSTPAFPATPSTTTTSSFFSARPSNVRTPSVFPATPHRTQPQVSLPMPAQTPRVSSTISSPPVDLSFVPATPASSALRPFSTRGSAVIGAHHPLQHSAFASASRAVSVSPRPSKHSHNPPPQPPPSASFERPYGDQVGPHHSPCPSPRPTLPPPANDVIADFRARLNRQPNAAQGARQSHQSAFSWDTHRLPAAVSAPQRTSRYGHDEPEEETNYEEPQAVGSNVFAALSGHGTRTHNPPFDVEHVARPAHCGPPPPPPAMGPPMHQAQGMVPATVLAMRNGGRLPVKPVSDLPPRFRGMFSFPYFNYIQTQCYDDLMHSDTNLVTSSPTGSGKTALLDLALIRLWSTHPTPRAVYLATTKALCSERAADWTRRLQPLGITVAELTGDTSLFDARGAQSAQLLVITSEKYDAVTRRWRESARTRQFVAQVGLVLLDEVHLLASSRGSTLEALVARMKVVSAELNTRIRYIALSATFPNIEDVGKWLGGGAKVFTFGDEYRPVRLERLVLGYSTAHRSSWQFDKVLDAHLPNVIREHAAGKPALVFCATRKATEATAKLLVADGGGLVPGTNGHLFVRTSQHARALVEAAQRVRNQAARELVVHGVAFHHAGVEMADRQLIEQLFLAGQLLVLCTTSTLAVGVNLPAYLVVLKGTQSWTGGEMKEYAPMDVLQMLGRAGRPQFETSGKAIIMTTSNKVDEYESLVAGRTVVESSLHSNLIEHLNAEIAQGTITNEQLAVQWLESTFLYVRLRAAPFYYANVVHGSDNLRQLVASTLQVLRAAEMVRESQLECTEYGKLMSRYCLSLQTMQALMAGGPSIPQQLYAMALASEFSGTYVKAGDKTMLADLNKMQGIKFRLPDKYKYKSTADKVYLVVQAVLGSVQLQGKDLDRLRVFVSCEQGNIWSALGRIAAAAVELHVARRDTVPYAADRIRHAILLLQSVRTKIWFDSTRLLRQVDKLGPVLTSTLAEAGITTFAELASAPAWRLEQLCRRNPPFGSGLVTAANQFPHLGVLGRLLQSTLLLSVNISNAATCKKGPHGSSASWVHVLVHDEVGKLFFMTGSHSTTWPRPSTRPESRCHQVFIVCLRRCWPRIMLGWMAFASGSQDETSVSHA</sequence>
<evidence type="ECO:0000259" key="13">
    <source>
        <dbReference type="PROSITE" id="PS51194"/>
    </source>
</evidence>
<dbReference type="Proteomes" id="UP000193411">
    <property type="component" value="Unassembled WGS sequence"/>
</dbReference>
<dbReference type="SUPFAM" id="SSF46785">
    <property type="entry name" value="Winged helix' DNA-binding domain"/>
    <property type="match status" value="1"/>
</dbReference>
<comment type="similarity">
    <text evidence="1">Belongs to the helicase family. SKI2 subfamily.</text>
</comment>
<dbReference type="SMART" id="SM00973">
    <property type="entry name" value="Sec63"/>
    <property type="match status" value="1"/>
</dbReference>
<dbReference type="InterPro" id="IPR027417">
    <property type="entry name" value="P-loop_NTPase"/>
</dbReference>
<dbReference type="PANTHER" id="PTHR47835:SF3">
    <property type="entry name" value="HELICASE FOR MEIOSIS 1"/>
    <property type="match status" value="1"/>
</dbReference>
<dbReference type="Gene3D" id="1.10.10.10">
    <property type="entry name" value="Winged helix-like DNA-binding domain superfamily/Winged helix DNA-binding domain"/>
    <property type="match status" value="1"/>
</dbReference>
<evidence type="ECO:0000256" key="4">
    <source>
        <dbReference type="ARBA" id="ARBA00022806"/>
    </source>
</evidence>
<dbReference type="InterPro" id="IPR004179">
    <property type="entry name" value="Sec63-dom"/>
</dbReference>
<dbReference type="GO" id="GO:0016787">
    <property type="term" value="F:hydrolase activity"/>
    <property type="evidence" value="ECO:0007669"/>
    <property type="project" value="UniProtKB-KW"/>
</dbReference>
<dbReference type="InterPro" id="IPR036388">
    <property type="entry name" value="WH-like_DNA-bd_sf"/>
</dbReference>
<dbReference type="SMART" id="SM00490">
    <property type="entry name" value="HELICc"/>
    <property type="match status" value="1"/>
</dbReference>
<keyword evidence="5" id="KW-0067">ATP-binding</keyword>
<dbReference type="CDD" id="cd18795">
    <property type="entry name" value="SF2_C_Ski2"/>
    <property type="match status" value="1"/>
</dbReference>
<keyword evidence="15" id="KW-1185">Reference proteome</keyword>
<protein>
    <recommendedName>
        <fullName evidence="9">DNA 3'-5' helicase</fullName>
        <ecNumber evidence="9">5.6.2.4</ecNumber>
    </recommendedName>
</protein>
<keyword evidence="3 14" id="KW-0378">Hydrolase</keyword>
<keyword evidence="2" id="KW-0547">Nucleotide-binding</keyword>
<dbReference type="GO" id="GO:0051321">
    <property type="term" value="P:meiotic cell cycle"/>
    <property type="evidence" value="ECO:0007669"/>
    <property type="project" value="UniProtKB-KW"/>
</dbReference>
<keyword evidence="6" id="KW-0413">Isomerase</keyword>
<keyword evidence="4" id="KW-0347">Helicase</keyword>
<organism evidence="14 15">
    <name type="scientific">Catenaria anguillulae PL171</name>
    <dbReference type="NCBI Taxonomy" id="765915"/>
    <lineage>
        <taxon>Eukaryota</taxon>
        <taxon>Fungi</taxon>
        <taxon>Fungi incertae sedis</taxon>
        <taxon>Blastocladiomycota</taxon>
        <taxon>Blastocladiomycetes</taxon>
        <taxon>Blastocladiales</taxon>
        <taxon>Catenariaceae</taxon>
        <taxon>Catenaria</taxon>
    </lineage>
</organism>
<dbReference type="InterPro" id="IPR001650">
    <property type="entry name" value="Helicase_C-like"/>
</dbReference>
<evidence type="ECO:0000256" key="5">
    <source>
        <dbReference type="ARBA" id="ARBA00022840"/>
    </source>
</evidence>
<evidence type="ECO:0000256" key="10">
    <source>
        <dbReference type="ARBA" id="ARBA00048988"/>
    </source>
</evidence>
<dbReference type="EC" id="5.6.2.4" evidence="9"/>
<feature type="domain" description="Helicase ATP-binding" evidence="12">
    <location>
        <begin position="512"/>
        <end position="691"/>
    </location>
</feature>
<accession>A0A1Y2I1X5</accession>
<evidence type="ECO:0000256" key="2">
    <source>
        <dbReference type="ARBA" id="ARBA00022741"/>
    </source>
</evidence>
<evidence type="ECO:0000256" key="6">
    <source>
        <dbReference type="ARBA" id="ARBA00023235"/>
    </source>
</evidence>
<dbReference type="SMART" id="SM00487">
    <property type="entry name" value="DEXDc"/>
    <property type="match status" value="1"/>
</dbReference>
<comment type="caution">
    <text evidence="14">The sequence shown here is derived from an EMBL/GenBank/DDBJ whole genome shotgun (WGS) entry which is preliminary data.</text>
</comment>
<comment type="catalytic activity">
    <reaction evidence="8">
        <text>Couples ATP hydrolysis with the unwinding of duplex DNA by translocating in the 3'-5' direction.</text>
        <dbReference type="EC" id="5.6.2.4"/>
    </reaction>
</comment>
<evidence type="ECO:0000256" key="9">
    <source>
        <dbReference type="ARBA" id="ARBA00034808"/>
    </source>
</evidence>
<evidence type="ECO:0000256" key="7">
    <source>
        <dbReference type="ARBA" id="ARBA00023254"/>
    </source>
</evidence>
<dbReference type="Gene3D" id="3.40.50.300">
    <property type="entry name" value="P-loop containing nucleotide triphosphate hydrolases"/>
    <property type="match status" value="2"/>
</dbReference>
<keyword evidence="7" id="KW-0469">Meiosis</keyword>
<dbReference type="PROSITE" id="PS51194">
    <property type="entry name" value="HELICASE_CTER"/>
    <property type="match status" value="1"/>
</dbReference>
<reference evidence="14 15" key="1">
    <citation type="submission" date="2016-07" db="EMBL/GenBank/DDBJ databases">
        <title>Pervasive Adenine N6-methylation of Active Genes in Fungi.</title>
        <authorList>
            <consortium name="DOE Joint Genome Institute"/>
            <person name="Mondo S.J."/>
            <person name="Dannebaum R.O."/>
            <person name="Kuo R.C."/>
            <person name="Labutti K."/>
            <person name="Haridas S."/>
            <person name="Kuo A."/>
            <person name="Salamov A."/>
            <person name="Ahrendt S.R."/>
            <person name="Lipzen A."/>
            <person name="Sullivan W."/>
            <person name="Andreopoulos W.B."/>
            <person name="Clum A."/>
            <person name="Lindquist E."/>
            <person name="Daum C."/>
            <person name="Ramamoorthy G.K."/>
            <person name="Gryganskyi A."/>
            <person name="Culley D."/>
            <person name="Magnuson J.K."/>
            <person name="James T.Y."/>
            <person name="O'Malley M.A."/>
            <person name="Stajich J.E."/>
            <person name="Spatafora J.W."/>
            <person name="Visel A."/>
            <person name="Grigoriev I.V."/>
        </authorList>
    </citation>
    <scope>NUCLEOTIDE SEQUENCE [LARGE SCALE GENOMIC DNA]</scope>
    <source>
        <strain evidence="14 15">PL171</strain>
    </source>
</reference>
<feature type="compositionally biased region" description="Low complexity" evidence="11">
    <location>
        <begin position="195"/>
        <end position="221"/>
    </location>
</feature>
<dbReference type="Pfam" id="PF02889">
    <property type="entry name" value="Sec63"/>
    <property type="match status" value="1"/>
</dbReference>
<dbReference type="PANTHER" id="PTHR47835">
    <property type="entry name" value="HFM1, ATP DEPENDENT DNA HELICASE HOMOLOG"/>
    <property type="match status" value="1"/>
</dbReference>
<dbReference type="GO" id="GO:0005524">
    <property type="term" value="F:ATP binding"/>
    <property type="evidence" value="ECO:0007669"/>
    <property type="project" value="UniProtKB-KW"/>
</dbReference>
<dbReference type="InterPro" id="IPR014001">
    <property type="entry name" value="Helicase_ATP-bd"/>
</dbReference>
<evidence type="ECO:0000313" key="14">
    <source>
        <dbReference type="EMBL" id="ORZ39973.1"/>
    </source>
</evidence>
<feature type="region of interest" description="Disordered" evidence="11">
    <location>
        <begin position="195"/>
        <end position="257"/>
    </location>
</feature>
<feature type="region of interest" description="Disordered" evidence="11">
    <location>
        <begin position="45"/>
        <end position="74"/>
    </location>
</feature>
<evidence type="ECO:0000256" key="8">
    <source>
        <dbReference type="ARBA" id="ARBA00034617"/>
    </source>
</evidence>
<dbReference type="Pfam" id="PF00271">
    <property type="entry name" value="Helicase_C"/>
    <property type="match status" value="1"/>
</dbReference>
<dbReference type="Pfam" id="PF00270">
    <property type="entry name" value="DEAD"/>
    <property type="match status" value="1"/>
</dbReference>
<feature type="region of interest" description="Disordered" evidence="11">
    <location>
        <begin position="297"/>
        <end position="354"/>
    </location>
</feature>
<feature type="compositionally biased region" description="Low complexity" evidence="11">
    <location>
        <begin position="297"/>
        <end position="308"/>
    </location>
</feature>
<dbReference type="STRING" id="765915.A0A1Y2I1X5"/>
<feature type="compositionally biased region" description="Pro residues" evidence="11">
    <location>
        <begin position="339"/>
        <end position="352"/>
    </location>
</feature>
<dbReference type="OrthoDB" id="5575at2759"/>
<evidence type="ECO:0000313" key="15">
    <source>
        <dbReference type="Proteomes" id="UP000193411"/>
    </source>
</evidence>
<gene>
    <name evidence="14" type="ORF">BCR44DRAFT_1411720</name>
</gene>
<evidence type="ECO:0000259" key="12">
    <source>
        <dbReference type="PROSITE" id="PS51192"/>
    </source>
</evidence>
<feature type="domain" description="Helicase C-terminal" evidence="13">
    <location>
        <begin position="721"/>
        <end position="935"/>
    </location>
</feature>
<evidence type="ECO:0000256" key="3">
    <source>
        <dbReference type="ARBA" id="ARBA00022801"/>
    </source>
</evidence>
<dbReference type="GO" id="GO:0003676">
    <property type="term" value="F:nucleic acid binding"/>
    <property type="evidence" value="ECO:0007669"/>
    <property type="project" value="InterPro"/>
</dbReference>
<dbReference type="InterPro" id="IPR036390">
    <property type="entry name" value="WH_DNA-bd_sf"/>
</dbReference>
<dbReference type="PROSITE" id="PS51192">
    <property type="entry name" value="HELICASE_ATP_BIND_1"/>
    <property type="match status" value="1"/>
</dbReference>
<dbReference type="SUPFAM" id="SSF158702">
    <property type="entry name" value="Sec63 N-terminal domain-like"/>
    <property type="match status" value="1"/>
</dbReference>
<feature type="compositionally biased region" description="Polar residues" evidence="11">
    <location>
        <begin position="367"/>
        <end position="382"/>
    </location>
</feature>
<dbReference type="InterPro" id="IPR057842">
    <property type="entry name" value="WH_MER3"/>
</dbReference>
<comment type="catalytic activity">
    <reaction evidence="10">
        <text>ATP + H2O = ADP + phosphate + H(+)</text>
        <dbReference type="Rhea" id="RHEA:13065"/>
        <dbReference type="ChEBI" id="CHEBI:15377"/>
        <dbReference type="ChEBI" id="CHEBI:15378"/>
        <dbReference type="ChEBI" id="CHEBI:30616"/>
        <dbReference type="ChEBI" id="CHEBI:43474"/>
        <dbReference type="ChEBI" id="CHEBI:456216"/>
        <dbReference type="EC" id="5.6.2.4"/>
    </reaction>
</comment>
<dbReference type="InterPro" id="IPR011545">
    <property type="entry name" value="DEAD/DEAH_box_helicase_dom"/>
</dbReference>
<name>A0A1Y2I1X5_9FUNG</name>
<dbReference type="FunFam" id="1.10.10.10:FF:000012">
    <property type="entry name" value="U5 small nuclear ribonucleoprotein helicase"/>
    <property type="match status" value="1"/>
</dbReference>
<dbReference type="Gene3D" id="1.10.3380.10">
    <property type="entry name" value="Sec63 N-terminal domain-like domain"/>
    <property type="match status" value="1"/>
</dbReference>
<proteinExistence type="inferred from homology"/>
<evidence type="ECO:0000256" key="1">
    <source>
        <dbReference type="ARBA" id="ARBA00010140"/>
    </source>
</evidence>